<dbReference type="EMBL" id="JAGIXG020000014">
    <property type="protein sequence ID" value="KAI6782362.1"/>
    <property type="molecule type" value="Genomic_DNA"/>
</dbReference>
<dbReference type="GeneID" id="75834919"/>
<proteinExistence type="predicted"/>
<accession>A0A9Q0BEE6</accession>
<dbReference type="PANTHER" id="PTHR47791:SF2">
    <property type="entry name" value="ENDO MANNANASE, GH76 FAMILY (EUROFUNG)"/>
    <property type="match status" value="1"/>
</dbReference>
<keyword evidence="2" id="KW-1185">Reference proteome</keyword>
<dbReference type="InterPro" id="IPR005198">
    <property type="entry name" value="Glyco_hydro_76"/>
</dbReference>
<reference evidence="1" key="1">
    <citation type="journal article" date="2021" name="J Fungi (Basel)">
        <title>Genomic and Metabolomic Analyses of the Marine Fungus Emericellopsis cladophorae: Insights into Saltwater Adaptability Mechanisms and Its Biosynthetic Potential.</title>
        <authorList>
            <person name="Goncalves M.F.M."/>
            <person name="Hilario S."/>
            <person name="Van de Peer Y."/>
            <person name="Esteves A.C."/>
            <person name="Alves A."/>
        </authorList>
    </citation>
    <scope>NUCLEOTIDE SEQUENCE</scope>
    <source>
        <strain evidence="1">MUM 19.33</strain>
    </source>
</reference>
<dbReference type="OrthoDB" id="4104179at2759"/>
<evidence type="ECO:0000313" key="2">
    <source>
        <dbReference type="Proteomes" id="UP001055219"/>
    </source>
</evidence>
<dbReference type="Pfam" id="PF03663">
    <property type="entry name" value="Glyco_hydro_76"/>
    <property type="match status" value="1"/>
</dbReference>
<dbReference type="AlphaFoldDB" id="A0A9Q0BEE6"/>
<protein>
    <submittedName>
        <fullName evidence="1">Uncharacterized protein</fullName>
    </submittedName>
</protein>
<dbReference type="GO" id="GO:0005975">
    <property type="term" value="P:carbohydrate metabolic process"/>
    <property type="evidence" value="ECO:0007669"/>
    <property type="project" value="InterPro"/>
</dbReference>
<organism evidence="1 2">
    <name type="scientific">Emericellopsis cladophorae</name>
    <dbReference type="NCBI Taxonomy" id="2686198"/>
    <lineage>
        <taxon>Eukaryota</taxon>
        <taxon>Fungi</taxon>
        <taxon>Dikarya</taxon>
        <taxon>Ascomycota</taxon>
        <taxon>Pezizomycotina</taxon>
        <taxon>Sordariomycetes</taxon>
        <taxon>Hypocreomycetidae</taxon>
        <taxon>Hypocreales</taxon>
        <taxon>Bionectriaceae</taxon>
        <taxon>Emericellopsis</taxon>
    </lineage>
</organism>
<reference evidence="1" key="2">
    <citation type="submission" date="2022-07" db="EMBL/GenBank/DDBJ databases">
        <authorList>
            <person name="Goncalves M.F.M."/>
            <person name="Hilario S."/>
            <person name="Van De Peer Y."/>
            <person name="Esteves A.C."/>
            <person name="Alves A."/>
        </authorList>
    </citation>
    <scope>NUCLEOTIDE SEQUENCE</scope>
    <source>
        <strain evidence="1">MUM 19.33</strain>
    </source>
</reference>
<evidence type="ECO:0000313" key="1">
    <source>
        <dbReference type="EMBL" id="KAI6782362.1"/>
    </source>
</evidence>
<sequence length="344" mass="37963">MYQHFPGDNFTAPWLQQSAFPDRDPAHLAGAVEGYKWLVGVNMTNTQGLFVDGYHIDSRKANNRECDLRDEMVYTYNQGVILTGLRGLWSVTGAPSYLTDGHRLVQAVINATGWDFARSQPVDQFRSGSLPPWRGIGRAGILEERCDASGTCSQDSQTFKAIFFHHLTAFCKPIETSNAYSADRSLTAALHKDACAEYVAWTRHNAAAALGTRVDGEFGMWWGPGLFGNVVANKNSDGIDHDAANTTDYRDEGTPVDRIWGWEPWSPGSEGVPRRQGAATIQENTNVGEKVLSRIRIRTLAGRPSKEGNDPNARGRGRTIETQMGGLAVLRAYWVLSRSSEPNK</sequence>
<dbReference type="InterPro" id="IPR053169">
    <property type="entry name" value="MUG_Protein"/>
</dbReference>
<gene>
    <name evidence="1" type="ORF">J7T54_008448</name>
</gene>
<dbReference type="RefSeq" id="XP_051363218.1">
    <property type="nucleotide sequence ID" value="XM_051505487.1"/>
</dbReference>
<dbReference type="Gene3D" id="1.50.10.20">
    <property type="match status" value="1"/>
</dbReference>
<dbReference type="PANTHER" id="PTHR47791">
    <property type="entry name" value="MEIOTICALLY UP-REGULATED GENE 191 PROTEIN"/>
    <property type="match status" value="1"/>
</dbReference>
<name>A0A9Q0BEE6_9HYPO</name>
<dbReference type="Proteomes" id="UP001055219">
    <property type="component" value="Unassembled WGS sequence"/>
</dbReference>
<dbReference type="SUPFAM" id="SSF48208">
    <property type="entry name" value="Six-hairpin glycosidases"/>
    <property type="match status" value="1"/>
</dbReference>
<comment type="caution">
    <text evidence="1">The sequence shown here is derived from an EMBL/GenBank/DDBJ whole genome shotgun (WGS) entry which is preliminary data.</text>
</comment>
<dbReference type="InterPro" id="IPR008928">
    <property type="entry name" value="6-hairpin_glycosidase_sf"/>
</dbReference>